<organism evidence="2 3">
    <name type="scientific">Ceraceosorus guamensis</name>
    <dbReference type="NCBI Taxonomy" id="1522189"/>
    <lineage>
        <taxon>Eukaryota</taxon>
        <taxon>Fungi</taxon>
        <taxon>Dikarya</taxon>
        <taxon>Basidiomycota</taxon>
        <taxon>Ustilaginomycotina</taxon>
        <taxon>Exobasidiomycetes</taxon>
        <taxon>Ceraceosorales</taxon>
        <taxon>Ceraceosoraceae</taxon>
        <taxon>Ceraceosorus</taxon>
    </lineage>
</organism>
<protein>
    <recommendedName>
        <fullName evidence="4">Jacalin-type lectin domain-containing protein</fullName>
    </recommendedName>
</protein>
<feature type="compositionally biased region" description="Basic and acidic residues" evidence="1">
    <location>
        <begin position="1142"/>
        <end position="1152"/>
    </location>
</feature>
<dbReference type="OrthoDB" id="3231004at2759"/>
<feature type="region of interest" description="Disordered" evidence="1">
    <location>
        <begin position="80"/>
        <end position="109"/>
    </location>
</feature>
<evidence type="ECO:0000313" key="3">
    <source>
        <dbReference type="Proteomes" id="UP000245783"/>
    </source>
</evidence>
<feature type="region of interest" description="Disordered" evidence="1">
    <location>
        <begin position="1173"/>
        <end position="1232"/>
    </location>
</feature>
<feature type="compositionally biased region" description="Low complexity" evidence="1">
    <location>
        <begin position="129"/>
        <end position="154"/>
    </location>
</feature>
<feature type="compositionally biased region" description="Low complexity" evidence="1">
    <location>
        <begin position="170"/>
        <end position="181"/>
    </location>
</feature>
<feature type="region of interest" description="Disordered" evidence="1">
    <location>
        <begin position="129"/>
        <end position="313"/>
    </location>
</feature>
<feature type="compositionally biased region" description="Low complexity" evidence="1">
    <location>
        <begin position="1219"/>
        <end position="1228"/>
    </location>
</feature>
<dbReference type="Gene3D" id="2.100.10.30">
    <property type="entry name" value="Jacalin-like lectin domain"/>
    <property type="match status" value="1"/>
</dbReference>
<reference evidence="2 3" key="1">
    <citation type="journal article" date="2018" name="Mol. Biol. Evol.">
        <title>Broad Genomic Sampling Reveals a Smut Pathogenic Ancestry of the Fungal Clade Ustilaginomycotina.</title>
        <authorList>
            <person name="Kijpornyongpan T."/>
            <person name="Mondo S.J."/>
            <person name="Barry K."/>
            <person name="Sandor L."/>
            <person name="Lee J."/>
            <person name="Lipzen A."/>
            <person name="Pangilinan J."/>
            <person name="LaButti K."/>
            <person name="Hainaut M."/>
            <person name="Henrissat B."/>
            <person name="Grigoriev I.V."/>
            <person name="Spatafora J.W."/>
            <person name="Aime M.C."/>
        </authorList>
    </citation>
    <scope>NUCLEOTIDE SEQUENCE [LARGE SCALE GENOMIC DNA]</scope>
    <source>
        <strain evidence="2 3">MCA 4658</strain>
    </source>
</reference>
<feature type="compositionally biased region" description="Low complexity" evidence="1">
    <location>
        <begin position="1129"/>
        <end position="1140"/>
    </location>
</feature>
<name>A0A316W418_9BASI</name>
<dbReference type="SUPFAM" id="SSF51101">
    <property type="entry name" value="Mannose-binding lectins"/>
    <property type="match status" value="1"/>
</dbReference>
<dbReference type="STRING" id="1522189.A0A316W418"/>
<evidence type="ECO:0000256" key="1">
    <source>
        <dbReference type="SAM" id="MobiDB-lite"/>
    </source>
</evidence>
<evidence type="ECO:0008006" key="4">
    <source>
        <dbReference type="Google" id="ProtNLM"/>
    </source>
</evidence>
<dbReference type="InParanoid" id="A0A316W418"/>
<dbReference type="RefSeq" id="XP_025371018.1">
    <property type="nucleotide sequence ID" value="XM_025517477.1"/>
</dbReference>
<dbReference type="EMBL" id="KZ819366">
    <property type="protein sequence ID" value="PWN43858.1"/>
    <property type="molecule type" value="Genomic_DNA"/>
</dbReference>
<evidence type="ECO:0000313" key="2">
    <source>
        <dbReference type="EMBL" id="PWN43858.1"/>
    </source>
</evidence>
<feature type="compositionally biased region" description="Basic and acidic residues" evidence="1">
    <location>
        <begin position="81"/>
        <end position="106"/>
    </location>
</feature>
<dbReference type="GeneID" id="37039347"/>
<feature type="compositionally biased region" description="Basic and acidic residues" evidence="1">
    <location>
        <begin position="1173"/>
        <end position="1207"/>
    </location>
</feature>
<keyword evidence="3" id="KW-1185">Reference proteome</keyword>
<sequence>MGLLLAPYNNAMRLGQGFNSYTHEICIDDAVTTSPLQSENVLTNDGTTMRLAAMVLGRSSAWTKQDQILLDVSRLASAQQERLDKERTPHVEAVDAAKPTESKSNEEAAEVLADLDGVPAAPVEPELTATATTESASDEPLAAPEAAQAAAELDAPPPTVEDTTSDEVRAAPAGDATDSAAEPLADAAPGGSPDGLGSESFDAIHKSEAGDAAPSTAEGTALIEPSHAAGAKLGSTAEEKAAEAAPTAVGAEGEDVKPDTTSKKVGTGAAEVGELSPGGVGTTTAATTGDKTSAAAAAKKGAAPPAEDPVAKAKREAAQQAALKKQIAADQDKAIRRKERDPAMADAADKFKNTLDLKAMIEAHKKLILEAEKSREKMNTALLNKGRKTMIFDIKSSRGVSQTVIYRAEFIDKLSEITNDLGISAALSIQKGSIGGSGKGSFIDTDKFKSSDLNFYISVKVVNQSINFRDCLEYNPCGDGIDESNFRKVFGDSFISGFLEGGELTALVTMKVLNTSKARDISVEGAITVGTSSFDVSGQVAYKSAKANLELNTETTIQVNWLGGGVIKPPNEPWTVESLTRAAARFPDHVAETPQRTYAILTKYESLRSFQALKPPKLIPVAYENAALYTNELLDVFMSYKALYSRLSVQIAEIQNNTSKFRKAELAGQQKDLDDGIKKLREQAKNGIQGAKLILDGTGNWSTLSPLHKKQRIGLFPPTLDGLDAARQAVRLQMNFVINRVEDVTKRPDHVLSQPAEEFLSPFAFETLLPALEPAQRSTKRTSPLTGERMYVSSQEAEKQQSDSKKTSQDVNGSYGDLSECSKLCFIKQPTKGETLDYQLQLFKDEVKGLETFLAARGDGIEESIRLTPLIGNQETVPAPGSLFSSLDFVKPGFLLKSLTVKMNEGVVCGLICKYTNGLSWRRGKTDVPNVQGATTSISLKPDERITSIVLVSGTEAIDRGIDSILSLKWCTNHGHSGVAESAETRRAGFGRRIINGRPFHKIRTITFDSPLERGYVVGFWGRSEQTEDDAALWRLGMVWANQNPSDAKKDPARDQKQALARAIDEKNETRLEDALAVKRAWDDDKRKSKVESDAAEKKILALNRELAQAKKDAATAAREALDREAKAAEAAAAARTTDQTEADRKLKEEVEHKRAELQKRIDELESVKTQLENDKTDLGKQREAAVERGNNDVRTKVEEKRVELQRQIDNLTSEKNSAEQSSRSASQRNRELNDQTELLRMMRYGANCWLVIGPCWVFDWHVGINRLTIHSVHRGANQRWLLQPVSDDAYWIRSYENWNGRVWYLATEGSDNYRGECALALRENNGDEWICRKSPHKTNAVEFVLKRDQRYTIRWPSNSREESAQVYAYSGSDKCERDGVEVHYPF</sequence>
<accession>A0A316W418</accession>
<feature type="compositionally biased region" description="Basic and acidic residues" evidence="1">
    <location>
        <begin position="796"/>
        <end position="808"/>
    </location>
</feature>
<proteinExistence type="predicted"/>
<feature type="compositionally biased region" description="Low complexity" evidence="1">
    <location>
        <begin position="282"/>
        <end position="305"/>
    </location>
</feature>
<feature type="region of interest" description="Disordered" evidence="1">
    <location>
        <begin position="1128"/>
        <end position="1152"/>
    </location>
</feature>
<dbReference type="InterPro" id="IPR036404">
    <property type="entry name" value="Jacalin-like_lectin_dom_sf"/>
</dbReference>
<feature type="region of interest" description="Disordered" evidence="1">
    <location>
        <begin position="775"/>
        <end position="814"/>
    </location>
</feature>
<gene>
    <name evidence="2" type="ORF">IE81DRAFT_61632</name>
</gene>
<dbReference type="Proteomes" id="UP000245783">
    <property type="component" value="Unassembled WGS sequence"/>
</dbReference>